<dbReference type="Gene3D" id="3.40.50.150">
    <property type="entry name" value="Vaccinia Virus protein VP39"/>
    <property type="match status" value="1"/>
</dbReference>
<proteinExistence type="inferred from homology"/>
<keyword evidence="2 6" id="KW-0489">Methyltransferase</keyword>
<feature type="domain" description="DNA methylase N-4/N-6" evidence="5">
    <location>
        <begin position="465"/>
        <end position="521"/>
    </location>
</feature>
<dbReference type="InterPro" id="IPR001091">
    <property type="entry name" value="RM_Methyltransferase"/>
</dbReference>
<organism evidence="6 7">
    <name type="scientific">Streptomyces nogalater</name>
    <dbReference type="NCBI Taxonomy" id="38314"/>
    <lineage>
        <taxon>Bacteria</taxon>
        <taxon>Bacillati</taxon>
        <taxon>Actinomycetota</taxon>
        <taxon>Actinomycetes</taxon>
        <taxon>Kitasatosporales</taxon>
        <taxon>Streptomycetaceae</taxon>
        <taxon>Streptomyces</taxon>
    </lineage>
</organism>
<evidence type="ECO:0000256" key="3">
    <source>
        <dbReference type="ARBA" id="ARBA00022679"/>
    </source>
</evidence>
<evidence type="ECO:0000259" key="5">
    <source>
        <dbReference type="Pfam" id="PF01555"/>
    </source>
</evidence>
<keyword evidence="7" id="KW-1185">Reference proteome</keyword>
<comment type="similarity">
    <text evidence="1">Belongs to the N(4)/N(6)-methyltransferase family.</text>
</comment>
<dbReference type="PRINTS" id="PR00508">
    <property type="entry name" value="S21N4MTFRASE"/>
</dbReference>
<dbReference type="SUPFAM" id="SSF53335">
    <property type="entry name" value="S-adenosyl-L-methionine-dependent methyltransferases"/>
    <property type="match status" value="1"/>
</dbReference>
<dbReference type="GO" id="GO:0032259">
    <property type="term" value="P:methylation"/>
    <property type="evidence" value="ECO:0007669"/>
    <property type="project" value="UniProtKB-KW"/>
</dbReference>
<dbReference type="Proteomes" id="UP001596065">
    <property type="component" value="Unassembled WGS sequence"/>
</dbReference>
<evidence type="ECO:0000256" key="4">
    <source>
        <dbReference type="SAM" id="Coils"/>
    </source>
</evidence>
<protein>
    <submittedName>
        <fullName evidence="6">Site-specific DNA-methyltransferase</fullName>
        <ecNumber evidence="6">2.1.1.-</ecNumber>
    </submittedName>
</protein>
<dbReference type="RefSeq" id="WP_344348633.1">
    <property type="nucleotide sequence ID" value="NZ_BAAASM010000019.1"/>
</dbReference>
<feature type="domain" description="DNA methylase N-4/N-6" evidence="5">
    <location>
        <begin position="166"/>
        <end position="274"/>
    </location>
</feature>
<dbReference type="PROSITE" id="PS00092">
    <property type="entry name" value="N6_MTASE"/>
    <property type="match status" value="1"/>
</dbReference>
<evidence type="ECO:0000313" key="7">
    <source>
        <dbReference type="Proteomes" id="UP001596065"/>
    </source>
</evidence>
<evidence type="ECO:0000256" key="1">
    <source>
        <dbReference type="ARBA" id="ARBA00006594"/>
    </source>
</evidence>
<dbReference type="EMBL" id="JBHSOE010000059">
    <property type="protein sequence ID" value="MFC5659209.1"/>
    <property type="molecule type" value="Genomic_DNA"/>
</dbReference>
<sequence length="720" mass="80508">MSSLSNLLRQVEQKNRALADDLRDHIKALTERRAFGLNFERHTPETVELPGRPIRKGDKVRFLAPRGEDSKGVDQRLWRVMSISRTDDGRVASLARRVSPDSDEVETTSRACDDLIVVAEFRDPIYPGLVSTGKIERGGDRPFHTVINAENFHALQTLLYTHEGKIDAIYIDPPYNTGARDWKYNNNYVDGEDIYRHSKWLAFMERRLKLAKRLLKPHDSVLIVTIDEKEYLRLGLLLEQTFPEADIQMVSSVINRAGSSRAGRFARVDEYVFYVFIGDGRISPWVSTMLDDATDEGTSKPKTMPTVWFTAMRRGTASAERRARPALFYPVILDRESGALVRVGEPIPKNTPRSEVVLESGTVAVWPIASDGREQTWRFSAAKMREYFAAGTARLGKRDPETGLRPITYLQPGTLANIANGTFVVTGRSPEGSLELALADGAKKVVTPRSVWSQTSHFARDHGSHLIKSLLGEKRFDFPKSLYAVEDSLRFVVADKPDAVILDFFAGSGTTAHAVMRLNEQDSGRRQSISVTNNEVGAEEQAGLRARGLRPGDAEWEARGICDYVTKPRIKAAVTGLTPSGEPVKGDYKFTSEFPMADGFEENVEFFTMTYEAPRSVAHHRSFEAVAPILWLRGGAEGTRIDKATHDFAVADTYGVLFDLDASHAFLDALAAAERVRVAFIVTDDDRAFQMVCSELPPHVEPVRLYESYLTNFKINTGRE</sequence>
<name>A0ABW0WR03_STRNO</name>
<comment type="caution">
    <text evidence="6">The sequence shown here is derived from an EMBL/GenBank/DDBJ whole genome shotgun (WGS) entry which is preliminary data.</text>
</comment>
<feature type="coiled-coil region" evidence="4">
    <location>
        <begin position="1"/>
        <end position="28"/>
    </location>
</feature>
<dbReference type="InterPro" id="IPR002941">
    <property type="entry name" value="DNA_methylase_N4/N6"/>
</dbReference>
<dbReference type="GO" id="GO:0008168">
    <property type="term" value="F:methyltransferase activity"/>
    <property type="evidence" value="ECO:0007669"/>
    <property type="project" value="UniProtKB-KW"/>
</dbReference>
<accession>A0ABW0WR03</accession>
<evidence type="ECO:0000313" key="6">
    <source>
        <dbReference type="EMBL" id="MFC5659209.1"/>
    </source>
</evidence>
<dbReference type="InterPro" id="IPR002052">
    <property type="entry name" value="DNA_methylase_N6_adenine_CS"/>
</dbReference>
<dbReference type="InterPro" id="IPR029063">
    <property type="entry name" value="SAM-dependent_MTases_sf"/>
</dbReference>
<dbReference type="EC" id="2.1.1.-" evidence="6"/>
<gene>
    <name evidence="6" type="ORF">ACFP3J_27530</name>
</gene>
<reference evidence="7" key="1">
    <citation type="journal article" date="2019" name="Int. J. Syst. Evol. Microbiol.">
        <title>The Global Catalogue of Microorganisms (GCM) 10K type strain sequencing project: providing services to taxonomists for standard genome sequencing and annotation.</title>
        <authorList>
            <consortium name="The Broad Institute Genomics Platform"/>
            <consortium name="The Broad Institute Genome Sequencing Center for Infectious Disease"/>
            <person name="Wu L."/>
            <person name="Ma J."/>
        </authorList>
    </citation>
    <scope>NUCLEOTIDE SEQUENCE [LARGE SCALE GENOMIC DNA]</scope>
    <source>
        <strain evidence="7">KCTC 5701</strain>
    </source>
</reference>
<dbReference type="Pfam" id="PF01555">
    <property type="entry name" value="N6_N4_Mtase"/>
    <property type="match status" value="2"/>
</dbReference>
<keyword evidence="4" id="KW-0175">Coiled coil</keyword>
<evidence type="ECO:0000256" key="2">
    <source>
        <dbReference type="ARBA" id="ARBA00022603"/>
    </source>
</evidence>
<keyword evidence="3 6" id="KW-0808">Transferase</keyword>